<accession>A0A7W3JHC6</accession>
<dbReference type="CDD" id="cd00158">
    <property type="entry name" value="RHOD"/>
    <property type="match status" value="1"/>
</dbReference>
<sequence>MNARDDLPGISAAEAVSRVASGARLIDVREQSEWDAGHAPAAQLIPLSELGDRVDDVPTDEQVLIVCHAGMRSLRATAALRRAGIDAVNVEGGMLAWRDAEGELVSETGAPASVD</sequence>
<dbReference type="Gene3D" id="3.40.250.10">
    <property type="entry name" value="Rhodanese-like domain"/>
    <property type="match status" value="1"/>
</dbReference>
<dbReference type="AlphaFoldDB" id="A0A7W3JHC6"/>
<dbReference type="PANTHER" id="PTHR43031:SF16">
    <property type="entry name" value="OXIDOREDUCTASE"/>
    <property type="match status" value="1"/>
</dbReference>
<dbReference type="PROSITE" id="PS50206">
    <property type="entry name" value="RHODANESE_3"/>
    <property type="match status" value="1"/>
</dbReference>
<evidence type="ECO:0000259" key="1">
    <source>
        <dbReference type="PROSITE" id="PS50206"/>
    </source>
</evidence>
<feature type="domain" description="Rhodanese" evidence="1">
    <location>
        <begin position="19"/>
        <end position="106"/>
    </location>
</feature>
<dbReference type="InterPro" id="IPR050229">
    <property type="entry name" value="GlpE_sulfurtransferase"/>
</dbReference>
<dbReference type="EMBL" id="BJUV01000005">
    <property type="protein sequence ID" value="GEK82456.1"/>
    <property type="molecule type" value="Genomic_DNA"/>
</dbReference>
<evidence type="ECO:0000313" key="4">
    <source>
        <dbReference type="Proteomes" id="UP000321154"/>
    </source>
</evidence>
<reference evidence="3 5" key="2">
    <citation type="submission" date="2020-07" db="EMBL/GenBank/DDBJ databases">
        <title>Sequencing the genomes of 1000 actinobacteria strains.</title>
        <authorList>
            <person name="Klenk H.-P."/>
        </authorList>
    </citation>
    <scope>NUCLEOTIDE SEQUENCE [LARGE SCALE GENOMIC DNA]</scope>
    <source>
        <strain evidence="3 5">DSM 10309</strain>
    </source>
</reference>
<proteinExistence type="predicted"/>
<dbReference type="SMART" id="SM00450">
    <property type="entry name" value="RHOD"/>
    <property type="match status" value="1"/>
</dbReference>
<dbReference type="RefSeq" id="WP_208720841.1">
    <property type="nucleotide sequence ID" value="NZ_BAAAHR010000002.1"/>
</dbReference>
<protein>
    <submittedName>
        <fullName evidence="2">Rhodanese-like protein</fullName>
    </submittedName>
    <submittedName>
        <fullName evidence="3">Rhodanese-related sulfurtransferase</fullName>
    </submittedName>
</protein>
<name>A0A7W3JHC6_9MICO</name>
<dbReference type="GO" id="GO:0016740">
    <property type="term" value="F:transferase activity"/>
    <property type="evidence" value="ECO:0007669"/>
    <property type="project" value="UniProtKB-KW"/>
</dbReference>
<organism evidence="3 5">
    <name type="scientific">Frigoribacterium faeni</name>
    <dbReference type="NCBI Taxonomy" id="145483"/>
    <lineage>
        <taxon>Bacteria</taxon>
        <taxon>Bacillati</taxon>
        <taxon>Actinomycetota</taxon>
        <taxon>Actinomycetes</taxon>
        <taxon>Micrococcales</taxon>
        <taxon>Microbacteriaceae</taxon>
        <taxon>Frigoribacterium</taxon>
    </lineage>
</organism>
<keyword evidence="4" id="KW-1185">Reference proteome</keyword>
<dbReference type="EMBL" id="JACGWW010000001">
    <property type="protein sequence ID" value="MBA8812828.1"/>
    <property type="molecule type" value="Genomic_DNA"/>
</dbReference>
<dbReference type="SUPFAM" id="SSF52821">
    <property type="entry name" value="Rhodanese/Cell cycle control phosphatase"/>
    <property type="match status" value="1"/>
</dbReference>
<evidence type="ECO:0000313" key="2">
    <source>
        <dbReference type="EMBL" id="GEK82456.1"/>
    </source>
</evidence>
<evidence type="ECO:0000313" key="3">
    <source>
        <dbReference type="EMBL" id="MBA8812828.1"/>
    </source>
</evidence>
<reference evidence="2 4" key="1">
    <citation type="submission" date="2019-07" db="EMBL/GenBank/DDBJ databases">
        <title>Whole genome shotgun sequence of Frigoribacterium faeni NBRC 103066.</title>
        <authorList>
            <person name="Hosoyama A."/>
            <person name="Uohara A."/>
            <person name="Ohji S."/>
            <person name="Ichikawa N."/>
        </authorList>
    </citation>
    <scope>NUCLEOTIDE SEQUENCE [LARGE SCALE GENOMIC DNA]</scope>
    <source>
        <strain evidence="2 4">NBRC 103066</strain>
    </source>
</reference>
<dbReference type="Pfam" id="PF00581">
    <property type="entry name" value="Rhodanese"/>
    <property type="match status" value="1"/>
</dbReference>
<dbReference type="InterPro" id="IPR036873">
    <property type="entry name" value="Rhodanese-like_dom_sf"/>
</dbReference>
<dbReference type="PANTHER" id="PTHR43031">
    <property type="entry name" value="FAD-DEPENDENT OXIDOREDUCTASE"/>
    <property type="match status" value="1"/>
</dbReference>
<keyword evidence="3" id="KW-0808">Transferase</keyword>
<dbReference type="Proteomes" id="UP000321154">
    <property type="component" value="Unassembled WGS sequence"/>
</dbReference>
<dbReference type="InterPro" id="IPR001763">
    <property type="entry name" value="Rhodanese-like_dom"/>
</dbReference>
<dbReference type="Proteomes" id="UP000522688">
    <property type="component" value="Unassembled WGS sequence"/>
</dbReference>
<gene>
    <name evidence="3" type="ORF">FB463_001052</name>
    <name evidence="2" type="ORF">FFA01_07650</name>
</gene>
<comment type="caution">
    <text evidence="3">The sequence shown here is derived from an EMBL/GenBank/DDBJ whole genome shotgun (WGS) entry which is preliminary data.</text>
</comment>
<evidence type="ECO:0000313" key="5">
    <source>
        <dbReference type="Proteomes" id="UP000522688"/>
    </source>
</evidence>